<organism evidence="2 3">
    <name type="scientific">Culex pipiens pipiens</name>
    <name type="common">Northern house mosquito</name>
    <dbReference type="NCBI Taxonomy" id="38569"/>
    <lineage>
        <taxon>Eukaryota</taxon>
        <taxon>Metazoa</taxon>
        <taxon>Ecdysozoa</taxon>
        <taxon>Arthropoda</taxon>
        <taxon>Hexapoda</taxon>
        <taxon>Insecta</taxon>
        <taxon>Pterygota</taxon>
        <taxon>Neoptera</taxon>
        <taxon>Endopterygota</taxon>
        <taxon>Diptera</taxon>
        <taxon>Nematocera</taxon>
        <taxon>Culicoidea</taxon>
        <taxon>Culicidae</taxon>
        <taxon>Culicinae</taxon>
        <taxon>Culicini</taxon>
        <taxon>Culex</taxon>
        <taxon>Culex</taxon>
    </lineage>
</organism>
<keyword evidence="1" id="KW-0732">Signal</keyword>
<dbReference type="AlphaFoldDB" id="A0ABD1CB34"/>
<feature type="chain" id="PRO_5044819561" evidence="1">
    <location>
        <begin position="17"/>
        <end position="159"/>
    </location>
</feature>
<comment type="caution">
    <text evidence="2">The sequence shown here is derived from an EMBL/GenBank/DDBJ whole genome shotgun (WGS) entry which is preliminary data.</text>
</comment>
<evidence type="ECO:0000313" key="3">
    <source>
        <dbReference type="Proteomes" id="UP001562425"/>
    </source>
</evidence>
<gene>
    <name evidence="2" type="ORF">pipiens_005194</name>
</gene>
<evidence type="ECO:0000313" key="2">
    <source>
        <dbReference type="EMBL" id="KAL1373382.1"/>
    </source>
</evidence>
<accession>A0ABD1CB34</accession>
<dbReference type="EMBL" id="JBEHCU010014438">
    <property type="protein sequence ID" value="KAL1373382.1"/>
    <property type="molecule type" value="Genomic_DNA"/>
</dbReference>
<feature type="signal peptide" evidence="1">
    <location>
        <begin position="1"/>
        <end position="16"/>
    </location>
</feature>
<protein>
    <submittedName>
        <fullName evidence="2">Uncharacterized protein</fullName>
    </submittedName>
</protein>
<evidence type="ECO:0000256" key="1">
    <source>
        <dbReference type="SAM" id="SignalP"/>
    </source>
</evidence>
<name>A0ABD1CB34_CULPP</name>
<proteinExistence type="predicted"/>
<keyword evidence="3" id="KW-1185">Reference proteome</keyword>
<sequence length="159" mass="16096">MKFLLLALSALALASAQTTTVTTTLGVTMVGNADGSATISVGTGPGVTIPATAVTAVKAIVALINTAVSGVTAGSNIAIALPISVDTTTGAVSVTFGGNTYTLDQATFAGILGLQRQLFQALGGVVPRPRPVLPTRGPFVGYRGRRHSDTFVSICEFLF</sequence>
<reference evidence="2 3" key="1">
    <citation type="submission" date="2024-05" db="EMBL/GenBank/DDBJ databases">
        <title>Culex pipiens pipiens assembly and annotation.</title>
        <authorList>
            <person name="Alout H."/>
            <person name="Durand T."/>
        </authorList>
    </citation>
    <scope>NUCLEOTIDE SEQUENCE [LARGE SCALE GENOMIC DNA]</scope>
    <source>
        <strain evidence="2">HA-2024</strain>
        <tissue evidence="2">Whole body</tissue>
    </source>
</reference>
<dbReference type="Proteomes" id="UP001562425">
    <property type="component" value="Unassembled WGS sequence"/>
</dbReference>